<dbReference type="AlphaFoldDB" id="A0A384JWB7"/>
<protein>
    <submittedName>
        <fullName evidence="1">Uncharacterized protein</fullName>
    </submittedName>
</protein>
<keyword evidence="2" id="KW-1185">Reference proteome</keyword>
<reference evidence="1 2" key="3">
    <citation type="journal article" date="2017" name="Mol. Plant Pathol.">
        <title>A gapless genome sequence of the fungus Botrytis cinerea.</title>
        <authorList>
            <person name="Van Kan J.A."/>
            <person name="Stassen J.H."/>
            <person name="Mosbach A."/>
            <person name="Van Der Lee T.A."/>
            <person name="Faino L."/>
            <person name="Farmer A.D."/>
            <person name="Papasotiriou D.G."/>
            <person name="Zhou S."/>
            <person name="Seidl M.F."/>
            <person name="Cottam E."/>
            <person name="Edel D."/>
            <person name="Hahn M."/>
            <person name="Schwartz D.C."/>
            <person name="Dietrich R.A."/>
            <person name="Widdison S."/>
            <person name="Scalliet G."/>
        </authorList>
    </citation>
    <scope>NUCLEOTIDE SEQUENCE [LARGE SCALE GENOMIC DNA]</scope>
    <source>
        <strain evidence="1 2">B05.10</strain>
    </source>
</reference>
<organism evidence="1 2">
    <name type="scientific">Botryotinia fuckeliana (strain B05.10)</name>
    <name type="common">Noble rot fungus</name>
    <name type="synonym">Botrytis cinerea</name>
    <dbReference type="NCBI Taxonomy" id="332648"/>
    <lineage>
        <taxon>Eukaryota</taxon>
        <taxon>Fungi</taxon>
        <taxon>Dikarya</taxon>
        <taxon>Ascomycota</taxon>
        <taxon>Pezizomycotina</taxon>
        <taxon>Leotiomycetes</taxon>
        <taxon>Helotiales</taxon>
        <taxon>Sclerotiniaceae</taxon>
        <taxon>Botrytis</taxon>
    </lineage>
</organism>
<dbReference type="VEuPathDB" id="FungiDB:Bcin11g01730"/>
<dbReference type="KEGG" id="bfu:BCIN_11g01730"/>
<evidence type="ECO:0000313" key="1">
    <source>
        <dbReference type="EMBL" id="ATZ54850.1"/>
    </source>
</evidence>
<proteinExistence type="predicted"/>
<dbReference type="EMBL" id="CP009815">
    <property type="protein sequence ID" value="ATZ54850.1"/>
    <property type="molecule type" value="Genomic_DNA"/>
</dbReference>
<dbReference type="Proteomes" id="UP000001798">
    <property type="component" value="Chromosome 11"/>
</dbReference>
<reference evidence="1 2" key="1">
    <citation type="journal article" date="2011" name="PLoS Genet.">
        <title>Genomic analysis of the necrotrophic fungal pathogens Sclerotinia sclerotiorum and Botrytis cinerea.</title>
        <authorList>
            <person name="Amselem J."/>
            <person name="Cuomo C.A."/>
            <person name="van Kan J.A."/>
            <person name="Viaud M."/>
            <person name="Benito E.P."/>
            <person name="Couloux A."/>
            <person name="Coutinho P.M."/>
            <person name="de Vries R.P."/>
            <person name="Dyer P.S."/>
            <person name="Fillinger S."/>
            <person name="Fournier E."/>
            <person name="Gout L."/>
            <person name="Hahn M."/>
            <person name="Kohn L."/>
            <person name="Lapalu N."/>
            <person name="Plummer K.M."/>
            <person name="Pradier J.M."/>
            <person name="Quevillon E."/>
            <person name="Sharon A."/>
            <person name="Simon A."/>
            <person name="ten Have A."/>
            <person name="Tudzynski B."/>
            <person name="Tudzynski P."/>
            <person name="Wincker P."/>
            <person name="Andrew M."/>
            <person name="Anthouard V."/>
            <person name="Beever R.E."/>
            <person name="Beffa R."/>
            <person name="Benoit I."/>
            <person name="Bouzid O."/>
            <person name="Brault B."/>
            <person name="Chen Z."/>
            <person name="Choquer M."/>
            <person name="Collemare J."/>
            <person name="Cotton P."/>
            <person name="Danchin E.G."/>
            <person name="Da Silva C."/>
            <person name="Gautier A."/>
            <person name="Giraud C."/>
            <person name="Giraud T."/>
            <person name="Gonzalez C."/>
            <person name="Grossetete S."/>
            <person name="Guldener U."/>
            <person name="Henrissat B."/>
            <person name="Howlett B.J."/>
            <person name="Kodira C."/>
            <person name="Kretschmer M."/>
            <person name="Lappartient A."/>
            <person name="Leroch M."/>
            <person name="Levis C."/>
            <person name="Mauceli E."/>
            <person name="Neuveglise C."/>
            <person name="Oeser B."/>
            <person name="Pearson M."/>
            <person name="Poulain J."/>
            <person name="Poussereau N."/>
            <person name="Quesneville H."/>
            <person name="Rascle C."/>
            <person name="Schumacher J."/>
            <person name="Segurens B."/>
            <person name="Sexton A."/>
            <person name="Silva E."/>
            <person name="Sirven C."/>
            <person name="Soanes D.M."/>
            <person name="Talbot N.J."/>
            <person name="Templeton M."/>
            <person name="Yandava C."/>
            <person name="Yarden O."/>
            <person name="Zeng Q."/>
            <person name="Rollins J.A."/>
            <person name="Lebrun M.H."/>
            <person name="Dickman M."/>
        </authorList>
    </citation>
    <scope>NUCLEOTIDE SEQUENCE [LARGE SCALE GENOMIC DNA]</scope>
    <source>
        <strain evidence="1 2">B05.10</strain>
    </source>
</reference>
<dbReference type="GeneID" id="36394627"/>
<reference evidence="1 2" key="2">
    <citation type="journal article" date="2012" name="Eukaryot. Cell">
        <title>Genome update of Botrytis cinerea strains B05.10 and T4.</title>
        <authorList>
            <person name="Staats M."/>
            <person name="van Kan J.A."/>
        </authorList>
    </citation>
    <scope>NUCLEOTIDE SEQUENCE [LARGE SCALE GENOMIC DNA]</scope>
    <source>
        <strain evidence="1 2">B05.10</strain>
    </source>
</reference>
<name>A0A384JWB7_BOTFB</name>
<accession>A0A384JWB7</accession>
<gene>
    <name evidence="1" type="ORF">BCIN_11g01730</name>
</gene>
<evidence type="ECO:0000313" key="2">
    <source>
        <dbReference type="Proteomes" id="UP000001798"/>
    </source>
</evidence>
<dbReference type="RefSeq" id="XP_024551657.1">
    <property type="nucleotide sequence ID" value="XM_024695860.1"/>
</dbReference>
<dbReference type="OrthoDB" id="10511262at2759"/>
<sequence length="125" mass="14749">MNQDQSNFHRYWARRMEMKVSKLKYYVRNEVIQRTRESRVKWKKSRDSRVTIMSLIIPCPLHPKVKPKMEALVPDHHACDPAYSNMGFSNSPDVTQAKVDRENGCIIVDMEKLNTLAYIQSTYEE</sequence>